<keyword evidence="6 21" id="KW-0808">Transferase</keyword>
<keyword evidence="12" id="KW-0902">Two-component regulatory system</keyword>
<evidence type="ECO:0000313" key="22">
    <source>
        <dbReference type="Proteomes" id="UP000060487"/>
    </source>
</evidence>
<dbReference type="InterPro" id="IPR008207">
    <property type="entry name" value="Sig_transdc_His_kin_Hpt_dom"/>
</dbReference>
<dbReference type="SMART" id="SM00388">
    <property type="entry name" value="HisKA"/>
    <property type="match status" value="1"/>
</dbReference>
<dbReference type="Proteomes" id="UP000060487">
    <property type="component" value="Unassembled WGS sequence"/>
</dbReference>
<dbReference type="Pfam" id="PF02518">
    <property type="entry name" value="HATPase_c"/>
    <property type="match status" value="1"/>
</dbReference>
<comment type="caution">
    <text evidence="21">The sequence shown here is derived from an EMBL/GenBank/DDBJ whole genome shotgun (WGS) entry which is preliminary data.</text>
</comment>
<dbReference type="InterPro" id="IPR036641">
    <property type="entry name" value="HPT_dom_sf"/>
</dbReference>
<dbReference type="CDD" id="cd16922">
    <property type="entry name" value="HATPase_EvgS-ArcB-TorS-like"/>
    <property type="match status" value="1"/>
</dbReference>
<feature type="domain" description="HPt" evidence="20">
    <location>
        <begin position="736"/>
        <end position="830"/>
    </location>
</feature>
<dbReference type="PRINTS" id="PR00344">
    <property type="entry name" value="BCTRLSENSOR"/>
</dbReference>
<feature type="modified residue" description="4-aspartylphosphate" evidence="15">
    <location>
        <position position="617"/>
    </location>
</feature>
<feature type="domain" description="Response regulatory" evidence="18">
    <location>
        <begin position="420"/>
        <end position="541"/>
    </location>
</feature>
<dbReference type="InterPro" id="IPR011006">
    <property type="entry name" value="CheY-like_superfamily"/>
</dbReference>
<evidence type="ECO:0000259" key="18">
    <source>
        <dbReference type="PROSITE" id="PS50110"/>
    </source>
</evidence>
<dbReference type="Pfam" id="PF01627">
    <property type="entry name" value="Hpt"/>
    <property type="match status" value="1"/>
</dbReference>
<dbReference type="EMBL" id="LNQR01000041">
    <property type="protein sequence ID" value="KWT88545.1"/>
    <property type="molecule type" value="Genomic_DNA"/>
</dbReference>
<keyword evidence="11" id="KW-1133">Transmembrane helix</keyword>
<dbReference type="PANTHER" id="PTHR45339">
    <property type="entry name" value="HYBRID SIGNAL TRANSDUCTION HISTIDINE KINASE J"/>
    <property type="match status" value="1"/>
</dbReference>
<dbReference type="PROSITE" id="PS50109">
    <property type="entry name" value="HIS_KIN"/>
    <property type="match status" value="1"/>
</dbReference>
<dbReference type="InterPro" id="IPR004358">
    <property type="entry name" value="Sig_transdc_His_kin-like_C"/>
</dbReference>
<keyword evidence="7" id="KW-0812">Transmembrane</keyword>
<dbReference type="InterPro" id="IPR001789">
    <property type="entry name" value="Sig_transdc_resp-reg_receiver"/>
</dbReference>
<dbReference type="InterPro" id="IPR005467">
    <property type="entry name" value="His_kinase_dom"/>
</dbReference>
<dbReference type="Gene3D" id="1.10.287.130">
    <property type="match status" value="1"/>
</dbReference>
<comment type="subcellular location">
    <subcellularLocation>
        <location evidence="2">Cell membrane</location>
        <topology evidence="2">Multi-pass membrane protein</topology>
    </subcellularLocation>
</comment>
<feature type="modified residue" description="Phosphohistidine" evidence="14">
    <location>
        <position position="775"/>
    </location>
</feature>
<keyword evidence="10" id="KW-0067">ATP-binding</keyword>
<feature type="domain" description="HAMP" evidence="19">
    <location>
        <begin position="84"/>
        <end position="138"/>
    </location>
</feature>
<feature type="domain" description="Histidine kinase" evidence="17">
    <location>
        <begin position="181"/>
        <end position="402"/>
    </location>
</feature>
<protein>
    <recommendedName>
        <fullName evidence="3">histidine kinase</fullName>
        <ecNumber evidence="3">2.7.13.3</ecNumber>
    </recommendedName>
</protein>
<evidence type="ECO:0000256" key="6">
    <source>
        <dbReference type="ARBA" id="ARBA00022679"/>
    </source>
</evidence>
<evidence type="ECO:0000313" key="21">
    <source>
        <dbReference type="EMBL" id="KWT88545.1"/>
    </source>
</evidence>
<evidence type="ECO:0000256" key="10">
    <source>
        <dbReference type="ARBA" id="ARBA00022840"/>
    </source>
</evidence>
<dbReference type="InterPro" id="IPR003661">
    <property type="entry name" value="HisK_dim/P_dom"/>
</dbReference>
<organism evidence="21 22">
    <name type="scientific">Candidatus Magnetominusculus xianensis</name>
    <dbReference type="NCBI Taxonomy" id="1748249"/>
    <lineage>
        <taxon>Bacteria</taxon>
        <taxon>Pseudomonadati</taxon>
        <taxon>Nitrospirota</taxon>
        <taxon>Nitrospiria</taxon>
        <taxon>Nitrospirales</taxon>
        <taxon>Nitrospiraceae</taxon>
        <taxon>Candidatus Magnetominusculus</taxon>
    </lineage>
</organism>
<keyword evidence="9 21" id="KW-0418">Kinase</keyword>
<dbReference type="CDD" id="cd00082">
    <property type="entry name" value="HisKA"/>
    <property type="match status" value="1"/>
</dbReference>
<dbReference type="SUPFAM" id="SSF55874">
    <property type="entry name" value="ATPase domain of HSP90 chaperone/DNA topoisomerase II/histidine kinase"/>
    <property type="match status" value="1"/>
</dbReference>
<evidence type="ECO:0000259" key="19">
    <source>
        <dbReference type="PROSITE" id="PS50885"/>
    </source>
</evidence>
<evidence type="ECO:0000256" key="16">
    <source>
        <dbReference type="SAM" id="Coils"/>
    </source>
</evidence>
<reference evidence="21 22" key="1">
    <citation type="submission" date="2015-11" db="EMBL/GenBank/DDBJ databases">
        <authorList>
            <person name="Lin W."/>
        </authorList>
    </citation>
    <scope>NUCLEOTIDE SEQUENCE [LARGE SCALE GENOMIC DNA]</scope>
    <source>
        <strain evidence="21 22">HCH-1</strain>
    </source>
</reference>
<name>A0ABR5SHI4_9BACT</name>
<dbReference type="InterPro" id="IPR036097">
    <property type="entry name" value="HisK_dim/P_sf"/>
</dbReference>
<dbReference type="SUPFAM" id="SSF47384">
    <property type="entry name" value="Homodimeric domain of signal transducing histidine kinase"/>
    <property type="match status" value="1"/>
</dbReference>
<feature type="domain" description="Response regulatory" evidence="18">
    <location>
        <begin position="568"/>
        <end position="684"/>
    </location>
</feature>
<feature type="modified residue" description="4-aspartylphosphate" evidence="15">
    <location>
        <position position="474"/>
    </location>
</feature>
<keyword evidence="8" id="KW-0547">Nucleotide-binding</keyword>
<dbReference type="SUPFAM" id="SSF52172">
    <property type="entry name" value="CheY-like"/>
    <property type="match status" value="2"/>
</dbReference>
<evidence type="ECO:0000256" key="4">
    <source>
        <dbReference type="ARBA" id="ARBA00022475"/>
    </source>
</evidence>
<dbReference type="SMART" id="SM00387">
    <property type="entry name" value="HATPase_c"/>
    <property type="match status" value="1"/>
</dbReference>
<dbReference type="PROSITE" id="PS50110">
    <property type="entry name" value="RESPONSE_REGULATORY"/>
    <property type="match status" value="2"/>
</dbReference>
<keyword evidence="4" id="KW-1003">Cell membrane</keyword>
<dbReference type="Gene3D" id="3.40.50.2300">
    <property type="match status" value="2"/>
</dbReference>
<dbReference type="PANTHER" id="PTHR45339:SF1">
    <property type="entry name" value="HYBRID SIGNAL TRANSDUCTION HISTIDINE KINASE J"/>
    <property type="match status" value="1"/>
</dbReference>
<dbReference type="InterPro" id="IPR003660">
    <property type="entry name" value="HAMP_dom"/>
</dbReference>
<evidence type="ECO:0000256" key="15">
    <source>
        <dbReference type="PROSITE-ProRule" id="PRU00169"/>
    </source>
</evidence>
<dbReference type="Pfam" id="PF00072">
    <property type="entry name" value="Response_reg"/>
    <property type="match status" value="2"/>
</dbReference>
<evidence type="ECO:0000259" key="20">
    <source>
        <dbReference type="PROSITE" id="PS50894"/>
    </source>
</evidence>
<dbReference type="EC" id="2.7.13.3" evidence="3"/>
<evidence type="ECO:0000256" key="1">
    <source>
        <dbReference type="ARBA" id="ARBA00000085"/>
    </source>
</evidence>
<feature type="coiled-coil region" evidence="16">
    <location>
        <begin position="154"/>
        <end position="181"/>
    </location>
</feature>
<dbReference type="InterPro" id="IPR036890">
    <property type="entry name" value="HATPase_C_sf"/>
</dbReference>
<evidence type="ECO:0000256" key="9">
    <source>
        <dbReference type="ARBA" id="ARBA00022777"/>
    </source>
</evidence>
<dbReference type="Gene3D" id="1.20.120.160">
    <property type="entry name" value="HPT domain"/>
    <property type="match status" value="1"/>
</dbReference>
<evidence type="ECO:0000256" key="8">
    <source>
        <dbReference type="ARBA" id="ARBA00022741"/>
    </source>
</evidence>
<sequence>MLNIKEEDLDKISEAFYLILNGKKPDAIVLSGDYPENEMTQAVGFVNKFIAEYNGVTESIYALARGDVNFDPPKGKMRIMQSLKSLQASLRNLTWVTQQIAKGNFTLSVDFMGEFSTAFNSMTKQLETSFDSLKEAEETLQARVDDMGKMRLAMLNIMEDLQESRQEAEAASKAKADFLANMSHEIRTPMNAIIGMAHLALKTELTPKQRDYVQKIQHSGKHLLGIINDILDFSKIEAGKLDVESIEFELSPVLDNLATLVSEKSAAKGLELVFDIDPGVPNNLIGDPLRIGQILINYSNNAVKFTKDGEIVIRAKIAEQDEDTMLLRFEVKDTGIGLTEEQIGKLFQSFQQADTTTTRQYGGTGLGLAISKRLANLMGGDVGVESEYGKGSTFWFTARLQKSKKLRRDLTLEPGLRGCRVIVADDNAQVLHTLSEQLRSMTFRVEETSSGEEALRAVSEADSAGDPFIAAFIDWQMPGLDGIETAAQIAALTLRHNAPHSIILTSQATVELLAKTEAVGLPVIVKPASPSTVFDAAIAAIKGTGQAVSKSDSAAEGQQSLSLITGARVLLVEDNELNQQVALELLADSGFITDLAENGEIAVRMATENSYNIILMDMQMPVMDGVAATIEIRKYSQCADVPILAMTANAMITDKEKCLEAGMNDHVAKPIDPDKLFECMLKWIPPLRTTGAAATLIAPVAVKAPECSGGVDDQLAALRAVAGLDVASALKRVLGKPASYISLLKKFIAGQADSAEEVKKALNEGREGDAERIAHTAKGTAGNIGATVVQEKAERLEHAIKHRSAVEETEAIRKEFAETLHGFLIGLQGAMPQEKKTTETVAVDMEALKPVISRLEALLSDDDSEAADVFAESSDMLNCAFGGAAKDIEAAIQNYDFEKALLTLRSAINKNT</sequence>
<dbReference type="GO" id="GO:0004673">
    <property type="term" value="F:protein histidine kinase activity"/>
    <property type="evidence" value="ECO:0007669"/>
    <property type="project" value="UniProtKB-EC"/>
</dbReference>
<evidence type="ECO:0000256" key="12">
    <source>
        <dbReference type="ARBA" id="ARBA00023012"/>
    </source>
</evidence>
<keyword evidence="22" id="KW-1185">Reference proteome</keyword>
<dbReference type="CDD" id="cd17546">
    <property type="entry name" value="REC_hyHK_CKI1_RcsC-like"/>
    <property type="match status" value="2"/>
</dbReference>
<dbReference type="SUPFAM" id="SSF47226">
    <property type="entry name" value="Histidine-containing phosphotransfer domain, HPT domain"/>
    <property type="match status" value="1"/>
</dbReference>
<dbReference type="PROSITE" id="PS50894">
    <property type="entry name" value="HPT"/>
    <property type="match status" value="1"/>
</dbReference>
<evidence type="ECO:0000256" key="13">
    <source>
        <dbReference type="ARBA" id="ARBA00023136"/>
    </source>
</evidence>
<dbReference type="RefSeq" id="WP_085051889.1">
    <property type="nucleotide sequence ID" value="NZ_LNQR01000041.1"/>
</dbReference>
<evidence type="ECO:0000256" key="14">
    <source>
        <dbReference type="PROSITE-ProRule" id="PRU00110"/>
    </source>
</evidence>
<dbReference type="SMART" id="SM00448">
    <property type="entry name" value="REC"/>
    <property type="match status" value="2"/>
</dbReference>
<keyword evidence="5 15" id="KW-0597">Phosphoprotein</keyword>
<evidence type="ECO:0000256" key="5">
    <source>
        <dbReference type="ARBA" id="ARBA00022553"/>
    </source>
</evidence>
<accession>A0ABR5SHI4</accession>
<dbReference type="InterPro" id="IPR003594">
    <property type="entry name" value="HATPase_dom"/>
</dbReference>
<evidence type="ECO:0000256" key="2">
    <source>
        <dbReference type="ARBA" id="ARBA00004651"/>
    </source>
</evidence>
<dbReference type="PROSITE" id="PS50885">
    <property type="entry name" value="HAMP"/>
    <property type="match status" value="1"/>
</dbReference>
<evidence type="ECO:0000256" key="7">
    <source>
        <dbReference type="ARBA" id="ARBA00022692"/>
    </source>
</evidence>
<dbReference type="Pfam" id="PF00512">
    <property type="entry name" value="HisKA"/>
    <property type="match status" value="1"/>
</dbReference>
<evidence type="ECO:0000256" key="11">
    <source>
        <dbReference type="ARBA" id="ARBA00022989"/>
    </source>
</evidence>
<proteinExistence type="predicted"/>
<keyword evidence="16" id="KW-0175">Coiled coil</keyword>
<comment type="catalytic activity">
    <reaction evidence="1">
        <text>ATP + protein L-histidine = ADP + protein N-phospho-L-histidine.</text>
        <dbReference type="EC" id="2.7.13.3"/>
    </reaction>
</comment>
<evidence type="ECO:0000259" key="17">
    <source>
        <dbReference type="PROSITE" id="PS50109"/>
    </source>
</evidence>
<dbReference type="Gene3D" id="3.30.565.10">
    <property type="entry name" value="Histidine kinase-like ATPase, C-terminal domain"/>
    <property type="match status" value="1"/>
</dbReference>
<gene>
    <name evidence="21" type="ORF">ASN18_1247</name>
</gene>
<keyword evidence="13" id="KW-0472">Membrane</keyword>
<evidence type="ECO:0000256" key="3">
    <source>
        <dbReference type="ARBA" id="ARBA00012438"/>
    </source>
</evidence>
<dbReference type="CDD" id="cd06225">
    <property type="entry name" value="HAMP"/>
    <property type="match status" value="1"/>
</dbReference>